<reference evidence="3" key="1">
    <citation type="journal article" date="2019" name="Int. J. Syst. Evol. Microbiol.">
        <title>The Global Catalogue of Microorganisms (GCM) 10K type strain sequencing project: providing services to taxonomists for standard genome sequencing and annotation.</title>
        <authorList>
            <consortium name="The Broad Institute Genomics Platform"/>
            <consortium name="The Broad Institute Genome Sequencing Center for Infectious Disease"/>
            <person name="Wu L."/>
            <person name="Ma J."/>
        </authorList>
    </citation>
    <scope>NUCLEOTIDE SEQUENCE [LARGE SCALE GENOMIC DNA]</scope>
    <source>
        <strain evidence="3">CCM 8905</strain>
    </source>
</reference>
<evidence type="ECO:0000256" key="1">
    <source>
        <dbReference type="SAM" id="Phobius"/>
    </source>
</evidence>
<sequence length="76" mass="8840">MITKANLEYIFFKAVGPFIIMAYVGGKLSKHHLYIIGYHEKINSEHARYLLDSPDMVIDSSYNSCFGFHWLKGHFK</sequence>
<feature type="transmembrane region" description="Helical" evidence="1">
    <location>
        <begin position="6"/>
        <end position="24"/>
    </location>
</feature>
<organism evidence="2 3">
    <name type="scientific">Levilactobacillus tongjiangensis</name>
    <dbReference type="NCBI Taxonomy" id="2486023"/>
    <lineage>
        <taxon>Bacteria</taxon>
        <taxon>Bacillati</taxon>
        <taxon>Bacillota</taxon>
        <taxon>Bacilli</taxon>
        <taxon>Lactobacillales</taxon>
        <taxon>Lactobacillaceae</taxon>
        <taxon>Levilactobacillus</taxon>
    </lineage>
</organism>
<protein>
    <submittedName>
        <fullName evidence="2">Uncharacterized protein</fullName>
    </submittedName>
</protein>
<keyword evidence="1" id="KW-0812">Transmembrane</keyword>
<dbReference type="RefSeq" id="WP_047021783.1">
    <property type="nucleotide sequence ID" value="NZ_JBHSSK010000019.1"/>
</dbReference>
<keyword evidence="1" id="KW-1133">Transmembrane helix</keyword>
<proteinExistence type="predicted"/>
<evidence type="ECO:0000313" key="3">
    <source>
        <dbReference type="Proteomes" id="UP001596254"/>
    </source>
</evidence>
<dbReference type="EMBL" id="JBHSSK010000019">
    <property type="protein sequence ID" value="MFC6207041.1"/>
    <property type="molecule type" value="Genomic_DNA"/>
</dbReference>
<dbReference type="Proteomes" id="UP001596254">
    <property type="component" value="Unassembled WGS sequence"/>
</dbReference>
<gene>
    <name evidence="2" type="ORF">ACFP1G_06050</name>
</gene>
<evidence type="ECO:0000313" key="2">
    <source>
        <dbReference type="EMBL" id="MFC6207041.1"/>
    </source>
</evidence>
<keyword evidence="1" id="KW-0472">Membrane</keyword>
<name>A0ABW1SSK9_9LACO</name>
<comment type="caution">
    <text evidence="2">The sequence shown here is derived from an EMBL/GenBank/DDBJ whole genome shotgun (WGS) entry which is preliminary data.</text>
</comment>
<keyword evidence="3" id="KW-1185">Reference proteome</keyword>
<accession>A0ABW1SSK9</accession>